<evidence type="ECO:0008006" key="2">
    <source>
        <dbReference type="Google" id="ProtNLM"/>
    </source>
</evidence>
<dbReference type="SUPFAM" id="SSF63446">
    <property type="entry name" value="Type I dockerin domain"/>
    <property type="match status" value="1"/>
</dbReference>
<dbReference type="GO" id="GO:0000272">
    <property type="term" value="P:polysaccharide catabolic process"/>
    <property type="evidence" value="ECO:0007669"/>
    <property type="project" value="InterPro"/>
</dbReference>
<reference evidence="1" key="1">
    <citation type="journal article" date="2015" name="Nature">
        <title>Complex archaea that bridge the gap between prokaryotes and eukaryotes.</title>
        <authorList>
            <person name="Spang A."/>
            <person name="Saw J.H."/>
            <person name="Jorgensen S.L."/>
            <person name="Zaremba-Niedzwiedzka K."/>
            <person name="Martijn J."/>
            <person name="Lind A.E."/>
            <person name="van Eijk R."/>
            <person name="Schleper C."/>
            <person name="Guy L."/>
            <person name="Ettema T.J."/>
        </authorList>
    </citation>
    <scope>NUCLEOTIDE SEQUENCE</scope>
</reference>
<sequence length="216" mass="23210">MKLMCVLVGLALSVSVVAEECIPNCNDDPGVNIMELVYLPDSLTAELWRLSMGEETSAVQVWARWDPAQAQIASIDCSPEGDPYALSLICYYDNELGIVNLMQVVNPPLQEPTAHDAIMATITFDADPGVVCFRDHLPHNLYASVQGFEIVPCLVGIPRLGDIDGDGDVDLSDLAALLASYGLCVGDPGYNPDADFDGNGCVDLDDLAEVLDRYGT</sequence>
<comment type="caution">
    <text evidence="1">The sequence shown here is derived from an EMBL/GenBank/DDBJ whole genome shotgun (WGS) entry which is preliminary data.</text>
</comment>
<dbReference type="Gene3D" id="1.10.1330.10">
    <property type="entry name" value="Dockerin domain"/>
    <property type="match status" value="1"/>
</dbReference>
<dbReference type="PROSITE" id="PS00018">
    <property type="entry name" value="EF_HAND_1"/>
    <property type="match status" value="2"/>
</dbReference>
<dbReference type="EMBL" id="LAZR01068772">
    <property type="protein sequence ID" value="KKK49008.1"/>
    <property type="molecule type" value="Genomic_DNA"/>
</dbReference>
<dbReference type="InterPro" id="IPR036439">
    <property type="entry name" value="Dockerin_dom_sf"/>
</dbReference>
<dbReference type="AlphaFoldDB" id="A0A0F8VXA1"/>
<evidence type="ECO:0000313" key="1">
    <source>
        <dbReference type="EMBL" id="KKK49008.1"/>
    </source>
</evidence>
<proteinExistence type="predicted"/>
<accession>A0A0F8VXA1</accession>
<organism evidence="1">
    <name type="scientific">marine sediment metagenome</name>
    <dbReference type="NCBI Taxonomy" id="412755"/>
    <lineage>
        <taxon>unclassified sequences</taxon>
        <taxon>metagenomes</taxon>
        <taxon>ecological metagenomes</taxon>
    </lineage>
</organism>
<gene>
    <name evidence="1" type="ORF">LCGC14_3139400</name>
</gene>
<name>A0A0F8VXA1_9ZZZZ</name>
<dbReference type="InterPro" id="IPR018247">
    <property type="entry name" value="EF_Hand_1_Ca_BS"/>
</dbReference>
<protein>
    <recommendedName>
        <fullName evidence="2">EF-hand domain-containing protein</fullName>
    </recommendedName>
</protein>